<evidence type="ECO:0000313" key="2">
    <source>
        <dbReference type="Proteomes" id="UP000095300"/>
    </source>
</evidence>
<keyword evidence="2" id="KW-1185">Reference proteome</keyword>
<proteinExistence type="predicted"/>
<dbReference type="EnsemblMetazoa" id="SCAU006627-RA">
    <property type="protein sequence ID" value="SCAU006627-PA"/>
    <property type="gene ID" value="SCAU006627"/>
</dbReference>
<organism evidence="1 2">
    <name type="scientific">Stomoxys calcitrans</name>
    <name type="common">Stable fly</name>
    <name type="synonym">Conops calcitrans</name>
    <dbReference type="NCBI Taxonomy" id="35570"/>
    <lineage>
        <taxon>Eukaryota</taxon>
        <taxon>Metazoa</taxon>
        <taxon>Ecdysozoa</taxon>
        <taxon>Arthropoda</taxon>
        <taxon>Hexapoda</taxon>
        <taxon>Insecta</taxon>
        <taxon>Pterygota</taxon>
        <taxon>Neoptera</taxon>
        <taxon>Endopterygota</taxon>
        <taxon>Diptera</taxon>
        <taxon>Brachycera</taxon>
        <taxon>Muscomorpha</taxon>
        <taxon>Muscoidea</taxon>
        <taxon>Muscidae</taxon>
        <taxon>Stomoxys</taxon>
    </lineage>
</organism>
<reference evidence="1" key="1">
    <citation type="submission" date="2020-05" db="UniProtKB">
        <authorList>
            <consortium name="EnsemblMetazoa"/>
        </authorList>
    </citation>
    <scope>IDENTIFICATION</scope>
    <source>
        <strain evidence="1">USDA</strain>
    </source>
</reference>
<sequence length="466" mass="55297">MMKRFKRKNKIHRSYQDYFTSNDLLDPDTPLRINLTIDDFDAKGQVANPRAPCVVSTIDPSYIKDASLQRRAKKFRMKTDILRLREITRKKFVIYATQQKYLEKQRESVYQEKIYLHISEFQQFASNALCKMESNAFGHMTQVQKQLTDLQAININEELKAVAAEHQRFLMEVQEVYARFLFLLKLIGYFDEIIASEDIGDNLDECKLPSPENIVRLEINERNPVGQSEVSNIIVFMDNIIKPYLEKRNHLNADIWIKGYERTRQKIFNYNRRFTQVALLNHLVSVIHDKSDKTFSRRTQRPLFLVDTKFLTLRIELLMQRSLKLLNEFERQQKKDKLQLKINAIVPVILQKIEVKMCQRNEALPTPKQDKIKSDKGTKVSTVDFLGHSDTDARSNVEKLQWHLLSLLQDLEKYPPNACKQIEAKVRKRFEMEKDCSRRALLKQNRLYNWMDHYRKHEKLRDKKAK</sequence>
<name>A0A1I8PBU4_STOCA</name>
<evidence type="ECO:0000313" key="1">
    <source>
        <dbReference type="EnsemblMetazoa" id="SCAU006627-PA"/>
    </source>
</evidence>
<dbReference type="VEuPathDB" id="VectorBase:SCAU006627"/>
<dbReference type="Proteomes" id="UP000095300">
    <property type="component" value="Unassembled WGS sequence"/>
</dbReference>
<gene>
    <name evidence="1" type="primary">106092807</name>
</gene>
<dbReference type="KEGG" id="scac:106092807"/>
<dbReference type="OrthoDB" id="8026454at2759"/>
<dbReference type="AlphaFoldDB" id="A0A1I8PBU4"/>
<accession>A0A1I8PBU4</accession>
<protein>
    <submittedName>
        <fullName evidence="1">Uncharacterized protein</fullName>
    </submittedName>
</protein>